<evidence type="ECO:0000313" key="10">
    <source>
        <dbReference type="Proteomes" id="UP000636579"/>
    </source>
</evidence>
<dbReference type="PANTHER" id="PTHR11645:SF0">
    <property type="entry name" value="PYRROLINE-5-CARBOXYLATE REDUCTASE 3"/>
    <property type="match status" value="1"/>
</dbReference>
<evidence type="ECO:0000256" key="1">
    <source>
        <dbReference type="ARBA" id="ARBA00005525"/>
    </source>
</evidence>
<keyword evidence="4 6" id="KW-0028">Amino-acid biosynthesis</keyword>
<dbReference type="SUPFAM" id="SSF48179">
    <property type="entry name" value="6-phosphogluconate dehydrogenase C-terminal domain-like"/>
    <property type="match status" value="1"/>
</dbReference>
<dbReference type="EMBL" id="JADBEE010000001">
    <property type="protein sequence ID" value="MBE1515258.1"/>
    <property type="molecule type" value="Genomic_DNA"/>
</dbReference>
<dbReference type="SUPFAM" id="SSF51735">
    <property type="entry name" value="NAD(P)-binding Rossmann-fold domains"/>
    <property type="match status" value="1"/>
</dbReference>
<dbReference type="Pfam" id="PF14748">
    <property type="entry name" value="P5CR_dimer"/>
    <property type="match status" value="1"/>
</dbReference>
<protein>
    <recommendedName>
        <fullName evidence="4 5">Pyrroline-5-carboxylate reductase</fullName>
        <shortName evidence="4">P5C reductase</shortName>
        <shortName evidence="4">P5CR</shortName>
        <ecNumber evidence="4 5">1.5.1.2</ecNumber>
    </recommendedName>
    <alternativeName>
        <fullName evidence="4">PCA reductase</fullName>
    </alternativeName>
</protein>
<dbReference type="PIRSF" id="PIRSF000193">
    <property type="entry name" value="Pyrrol-5-carb_rd"/>
    <property type="match status" value="1"/>
</dbReference>
<dbReference type="Gene3D" id="1.10.3730.10">
    <property type="entry name" value="ProC C-terminal domain-like"/>
    <property type="match status" value="1"/>
</dbReference>
<dbReference type="Gene3D" id="3.40.50.720">
    <property type="entry name" value="NAD(P)-binding Rossmann-like Domain"/>
    <property type="match status" value="1"/>
</dbReference>
<keyword evidence="2 4" id="KW-0521">NADP</keyword>
<comment type="pathway">
    <text evidence="4 6">Amino-acid biosynthesis; L-proline biosynthesis; L-proline from L-glutamate 5-semialdehyde: step 1/1.</text>
</comment>
<evidence type="ECO:0000256" key="3">
    <source>
        <dbReference type="ARBA" id="ARBA00023002"/>
    </source>
</evidence>
<dbReference type="InterPro" id="IPR028939">
    <property type="entry name" value="P5C_Rdtase_cat_N"/>
</dbReference>
<dbReference type="NCBIfam" id="TIGR00112">
    <property type="entry name" value="proC"/>
    <property type="match status" value="1"/>
</dbReference>
<organism evidence="9 10">
    <name type="scientific">Nesterenkonia halotolerans</name>
    <dbReference type="NCBI Taxonomy" id="225325"/>
    <lineage>
        <taxon>Bacteria</taxon>
        <taxon>Bacillati</taxon>
        <taxon>Actinomycetota</taxon>
        <taxon>Actinomycetes</taxon>
        <taxon>Micrococcales</taxon>
        <taxon>Micrococcaceae</taxon>
        <taxon>Nesterenkonia</taxon>
    </lineage>
</organism>
<dbReference type="InterPro" id="IPR008927">
    <property type="entry name" value="6-PGluconate_DH-like_C_sf"/>
</dbReference>
<keyword evidence="4" id="KW-0963">Cytoplasm</keyword>
<feature type="domain" description="Pyrroline-5-carboxylate reductase catalytic N-terminal" evidence="7">
    <location>
        <begin position="18"/>
        <end position="117"/>
    </location>
</feature>
<proteinExistence type="inferred from homology"/>
<evidence type="ECO:0000256" key="6">
    <source>
        <dbReference type="RuleBase" id="RU003903"/>
    </source>
</evidence>
<sequence>MSSTAAPQQNPAPTAAPRVAMLGLGSMNGAILAGLLASSVQPEDVVATTRSTATAQARAQEHGVTVLAEAEDPQANQIAAGQADIIFLGVKPHGIVDLAGSIADSLKPDAVVVSVAAAISVEMLQGALGQGQPVIRSMPNTPLSVGLGVVGLVPGTHASESDTRRVQDLLAACGTVHVIEESQIDALTGISGSGPAYAFYLAEQMAEAGVRLGLDPALAADLAAQTVYGAGKMLVSGDGTADAAALRKAVCSPNGTTERAIDAFDEHGFPAAVAAAVTASATRSAEITDELRNAR</sequence>
<reference evidence="9 10" key="1">
    <citation type="submission" date="2020-10" db="EMBL/GenBank/DDBJ databases">
        <title>Sequencing the genomes of 1000 actinobacteria strains.</title>
        <authorList>
            <person name="Klenk H.-P."/>
        </authorList>
    </citation>
    <scope>NUCLEOTIDE SEQUENCE [LARGE SCALE GENOMIC DNA]</scope>
    <source>
        <strain evidence="9 10">DSM 15474</strain>
    </source>
</reference>
<accession>A0ABR9J8D2</accession>
<dbReference type="PANTHER" id="PTHR11645">
    <property type="entry name" value="PYRROLINE-5-CARBOXYLATE REDUCTASE"/>
    <property type="match status" value="1"/>
</dbReference>
<dbReference type="HAMAP" id="MF_01925">
    <property type="entry name" value="P5C_reductase"/>
    <property type="match status" value="1"/>
</dbReference>
<evidence type="ECO:0000259" key="7">
    <source>
        <dbReference type="Pfam" id="PF03807"/>
    </source>
</evidence>
<dbReference type="InterPro" id="IPR053790">
    <property type="entry name" value="P5CR-like_CS"/>
</dbReference>
<dbReference type="EC" id="1.5.1.2" evidence="4 5"/>
<gene>
    <name evidence="4" type="primary">proC</name>
    <name evidence="9" type="ORF">H4W26_002013</name>
</gene>
<evidence type="ECO:0000256" key="4">
    <source>
        <dbReference type="HAMAP-Rule" id="MF_01925"/>
    </source>
</evidence>
<dbReference type="InterPro" id="IPR000304">
    <property type="entry name" value="Pyrroline-COOH_reductase"/>
</dbReference>
<dbReference type="RefSeq" id="WP_192591903.1">
    <property type="nucleotide sequence ID" value="NZ_JADBEE010000001.1"/>
</dbReference>
<dbReference type="InterPro" id="IPR029036">
    <property type="entry name" value="P5CR_dimer"/>
</dbReference>
<comment type="similarity">
    <text evidence="1 4 6">Belongs to the pyrroline-5-carboxylate reductase family.</text>
</comment>
<evidence type="ECO:0000256" key="5">
    <source>
        <dbReference type="NCBIfam" id="TIGR00112"/>
    </source>
</evidence>
<comment type="subcellular location">
    <subcellularLocation>
        <location evidence="4">Cytoplasm</location>
    </subcellularLocation>
</comment>
<comment type="catalytic activity">
    <reaction evidence="4">
        <text>L-proline + NAD(+) = (S)-1-pyrroline-5-carboxylate + NADH + 2 H(+)</text>
        <dbReference type="Rhea" id="RHEA:14105"/>
        <dbReference type="ChEBI" id="CHEBI:15378"/>
        <dbReference type="ChEBI" id="CHEBI:17388"/>
        <dbReference type="ChEBI" id="CHEBI:57540"/>
        <dbReference type="ChEBI" id="CHEBI:57945"/>
        <dbReference type="ChEBI" id="CHEBI:60039"/>
        <dbReference type="EC" id="1.5.1.2"/>
    </reaction>
</comment>
<feature type="domain" description="Pyrroline-5-carboxylate reductase dimerisation" evidence="8">
    <location>
        <begin position="181"/>
        <end position="286"/>
    </location>
</feature>
<dbReference type="InterPro" id="IPR036291">
    <property type="entry name" value="NAD(P)-bd_dom_sf"/>
</dbReference>
<keyword evidence="3 4" id="KW-0560">Oxidoreductase</keyword>
<comment type="catalytic activity">
    <reaction evidence="4 6">
        <text>L-proline + NADP(+) = (S)-1-pyrroline-5-carboxylate + NADPH + 2 H(+)</text>
        <dbReference type="Rhea" id="RHEA:14109"/>
        <dbReference type="ChEBI" id="CHEBI:15378"/>
        <dbReference type="ChEBI" id="CHEBI:17388"/>
        <dbReference type="ChEBI" id="CHEBI:57783"/>
        <dbReference type="ChEBI" id="CHEBI:58349"/>
        <dbReference type="ChEBI" id="CHEBI:60039"/>
        <dbReference type="EC" id="1.5.1.2"/>
    </reaction>
</comment>
<keyword evidence="4 6" id="KW-0641">Proline biosynthesis</keyword>
<evidence type="ECO:0000259" key="8">
    <source>
        <dbReference type="Pfam" id="PF14748"/>
    </source>
</evidence>
<comment type="caution">
    <text evidence="9">The sequence shown here is derived from an EMBL/GenBank/DDBJ whole genome shotgun (WGS) entry which is preliminary data.</text>
</comment>
<dbReference type="GO" id="GO:0004735">
    <property type="term" value="F:pyrroline-5-carboxylate reductase activity"/>
    <property type="evidence" value="ECO:0007669"/>
    <property type="project" value="UniProtKB-EC"/>
</dbReference>
<dbReference type="Proteomes" id="UP000636579">
    <property type="component" value="Unassembled WGS sequence"/>
</dbReference>
<evidence type="ECO:0000313" key="9">
    <source>
        <dbReference type="EMBL" id="MBE1515258.1"/>
    </source>
</evidence>
<evidence type="ECO:0000256" key="2">
    <source>
        <dbReference type="ARBA" id="ARBA00022857"/>
    </source>
</evidence>
<keyword evidence="10" id="KW-1185">Reference proteome</keyword>
<comment type="function">
    <text evidence="4">Catalyzes the reduction of 1-pyrroline-5-carboxylate (PCA) to L-proline.</text>
</comment>
<dbReference type="PROSITE" id="PS00521">
    <property type="entry name" value="P5CR"/>
    <property type="match status" value="1"/>
</dbReference>
<dbReference type="Pfam" id="PF03807">
    <property type="entry name" value="F420_oxidored"/>
    <property type="match status" value="1"/>
</dbReference>
<name>A0ABR9J8D2_9MICC</name>